<dbReference type="InterPro" id="IPR000644">
    <property type="entry name" value="CBS_dom"/>
</dbReference>
<dbReference type="OrthoDB" id="418595at2759"/>
<dbReference type="STRING" id="3218.A0A2K1KB59"/>
<dbReference type="InterPro" id="IPR053793">
    <property type="entry name" value="PB1-like"/>
</dbReference>
<dbReference type="EMBL" id="ABEU02000007">
    <property type="protein sequence ID" value="PNR51012.1"/>
    <property type="molecule type" value="Genomic_DNA"/>
</dbReference>
<dbReference type="Gramene" id="Pp3c7_10070V3.3">
    <property type="protein sequence ID" value="Pp3c7_10070V3.3"/>
    <property type="gene ID" value="Pp3c7_10070"/>
</dbReference>
<sequence length="558" mass="60137">MGSRAGSEGGGAADAAKRSLNSPKSARSAANTVPSSTAQKKSSQSNGPTLRRKLSRFGPAGERTVKRLRLSKALTIPEGTTVADACRRMATRRVDAALLTDSSALLCGIITDKDVATRVIADGLKPEETLVSKVMTRNPIFVMGDTLAVEALQKMVQGKFRHLPVVEGGEVVALLDITKCLYDAIARMERAAEKGNAIAAAVESVEREWSVKGSDKSSFIENLRDRMFRPTLGSIITEGTKVPTCSPSETVTDATKKMKEQRMNSVVITSSSNKPIGILTSKDVLMRVVAKDLQPEKTTLDKVMTPNPECASLDTTLVDALHTMHDGKFLHLPVKDRDGLLVACVDVLQLTHGAVATIGGAGGGGQDKATNMLQKFWDSALALEPAEDESDTRSDISGRQYDVFSERQSSYPSFGPSNTFAFKLKVTARDGKIGHYRFNCGFESLTELMSVVLQRVGDDIDPTHLPRLMYIDDEGDKVLLATNSDLVAAVNFARISGSKALSLHLEESQEPRNNAIAANKDVEGWSTMHSTLIACTLAAVAVGAVLYLRRFNTRGSFM</sequence>
<accession>A0A2K1KB59</accession>
<dbReference type="RefSeq" id="XP_024381057.1">
    <property type="nucleotide sequence ID" value="XM_024525289.2"/>
</dbReference>
<dbReference type="Gramene" id="Pp3c7_10070V3.1">
    <property type="protein sequence ID" value="Pp3c7_10070V3.1"/>
    <property type="gene ID" value="Pp3c7_10070"/>
</dbReference>
<dbReference type="Gene3D" id="3.10.580.10">
    <property type="entry name" value="CBS-domain"/>
    <property type="match status" value="2"/>
</dbReference>
<organism evidence="7">
    <name type="scientific">Physcomitrium patens</name>
    <name type="common">Spreading-leaved earth moss</name>
    <name type="synonym">Physcomitrella patens</name>
    <dbReference type="NCBI Taxonomy" id="3218"/>
    <lineage>
        <taxon>Eukaryota</taxon>
        <taxon>Viridiplantae</taxon>
        <taxon>Streptophyta</taxon>
        <taxon>Embryophyta</taxon>
        <taxon>Bryophyta</taxon>
        <taxon>Bryophytina</taxon>
        <taxon>Bryopsida</taxon>
        <taxon>Funariidae</taxon>
        <taxon>Funariales</taxon>
        <taxon>Funariaceae</taxon>
        <taxon>Physcomitrium</taxon>
    </lineage>
</organism>
<evidence type="ECO:0000256" key="3">
    <source>
        <dbReference type="SAM" id="MobiDB-lite"/>
    </source>
</evidence>
<feature type="domain" description="CBS" evidence="5">
    <location>
        <begin position="135"/>
        <end position="193"/>
    </location>
</feature>
<dbReference type="InterPro" id="IPR051462">
    <property type="entry name" value="CBS_domain-containing"/>
</dbReference>
<proteinExistence type="predicted"/>
<feature type="region of interest" description="Disordered" evidence="3">
    <location>
        <begin position="1"/>
        <end position="62"/>
    </location>
</feature>
<evidence type="ECO:0008006" key="10">
    <source>
        <dbReference type="Google" id="ProtNLM"/>
    </source>
</evidence>
<keyword evidence="4" id="KW-0812">Transmembrane</keyword>
<dbReference type="PANTHER" id="PTHR48108">
    <property type="entry name" value="CBS DOMAIN-CONTAINING PROTEIN CBSX2, CHLOROPLASTIC"/>
    <property type="match status" value="1"/>
</dbReference>
<keyword evidence="1" id="KW-0677">Repeat</keyword>
<dbReference type="SUPFAM" id="SSF54277">
    <property type="entry name" value="CAD &amp; PB1 domains"/>
    <property type="match status" value="1"/>
</dbReference>
<feature type="domain" description="PB1" evidence="6">
    <location>
        <begin position="417"/>
        <end position="508"/>
    </location>
</feature>
<dbReference type="EnsemblPlants" id="Pp3c7_10070V3.8">
    <property type="protein sequence ID" value="Pp3c7_10070V3.8"/>
    <property type="gene ID" value="Pp3c7_10070"/>
</dbReference>
<dbReference type="InterPro" id="IPR046342">
    <property type="entry name" value="CBS_dom_sf"/>
</dbReference>
<evidence type="ECO:0000256" key="4">
    <source>
        <dbReference type="SAM" id="Phobius"/>
    </source>
</evidence>
<feature type="domain" description="CBS" evidence="5">
    <location>
        <begin position="69"/>
        <end position="127"/>
    </location>
</feature>
<evidence type="ECO:0000313" key="7">
    <source>
        <dbReference type="EMBL" id="PNR51012.1"/>
    </source>
</evidence>
<evidence type="ECO:0000259" key="5">
    <source>
        <dbReference type="PROSITE" id="PS51371"/>
    </source>
</evidence>
<dbReference type="GeneID" id="112284914"/>
<dbReference type="CDD" id="cd17782">
    <property type="entry name" value="CBS_pair_MUG70_2"/>
    <property type="match status" value="1"/>
</dbReference>
<dbReference type="PROSITE" id="PS51745">
    <property type="entry name" value="PB1"/>
    <property type="match status" value="1"/>
</dbReference>
<dbReference type="InterPro" id="IPR000270">
    <property type="entry name" value="PB1_dom"/>
</dbReference>
<dbReference type="OMA" id="PCLATIM"/>
<gene>
    <name evidence="8" type="primary">LOC112284914</name>
    <name evidence="7" type="ORF">PHYPA_010198</name>
</gene>
<feature type="compositionally biased region" description="Polar residues" evidence="3">
    <location>
        <begin position="19"/>
        <end position="48"/>
    </location>
</feature>
<keyword evidence="9" id="KW-1185">Reference proteome</keyword>
<dbReference type="Proteomes" id="UP000006727">
    <property type="component" value="Chromosome 7"/>
</dbReference>
<dbReference type="Pfam" id="PF00564">
    <property type="entry name" value="PB1"/>
    <property type="match status" value="1"/>
</dbReference>
<keyword evidence="4" id="KW-0472">Membrane</keyword>
<dbReference type="EnsemblPlants" id="Pp3c7_10070V3.1">
    <property type="protein sequence ID" value="Pp3c7_10070V3.1"/>
    <property type="gene ID" value="Pp3c7_10070"/>
</dbReference>
<reference evidence="7 9" key="1">
    <citation type="journal article" date="2008" name="Science">
        <title>The Physcomitrella genome reveals evolutionary insights into the conquest of land by plants.</title>
        <authorList>
            <person name="Rensing S."/>
            <person name="Lang D."/>
            <person name="Zimmer A."/>
            <person name="Terry A."/>
            <person name="Salamov A."/>
            <person name="Shapiro H."/>
            <person name="Nishiyama T."/>
            <person name="Perroud P.-F."/>
            <person name="Lindquist E."/>
            <person name="Kamisugi Y."/>
            <person name="Tanahashi T."/>
            <person name="Sakakibara K."/>
            <person name="Fujita T."/>
            <person name="Oishi K."/>
            <person name="Shin-I T."/>
            <person name="Kuroki Y."/>
            <person name="Toyoda A."/>
            <person name="Suzuki Y."/>
            <person name="Hashimoto A."/>
            <person name="Yamaguchi K."/>
            <person name="Sugano A."/>
            <person name="Kohara Y."/>
            <person name="Fujiyama A."/>
            <person name="Anterola A."/>
            <person name="Aoki S."/>
            <person name="Ashton N."/>
            <person name="Barbazuk W.B."/>
            <person name="Barker E."/>
            <person name="Bennetzen J."/>
            <person name="Bezanilla M."/>
            <person name="Blankenship R."/>
            <person name="Cho S.H."/>
            <person name="Dutcher S."/>
            <person name="Estelle M."/>
            <person name="Fawcett J.A."/>
            <person name="Gundlach H."/>
            <person name="Hanada K."/>
            <person name="Heyl A."/>
            <person name="Hicks K.A."/>
            <person name="Hugh J."/>
            <person name="Lohr M."/>
            <person name="Mayer K."/>
            <person name="Melkozernov A."/>
            <person name="Murata T."/>
            <person name="Nelson D."/>
            <person name="Pils B."/>
            <person name="Prigge M."/>
            <person name="Reiss B."/>
            <person name="Renner T."/>
            <person name="Rombauts S."/>
            <person name="Rushton P."/>
            <person name="Sanderfoot A."/>
            <person name="Schween G."/>
            <person name="Shiu S.-H."/>
            <person name="Stueber K."/>
            <person name="Theodoulou F.L."/>
            <person name="Tu H."/>
            <person name="Van de Peer Y."/>
            <person name="Verrier P.J."/>
            <person name="Waters E."/>
            <person name="Wood A."/>
            <person name="Yang L."/>
            <person name="Cove D."/>
            <person name="Cuming A."/>
            <person name="Hasebe M."/>
            <person name="Lucas S."/>
            <person name="Mishler D.B."/>
            <person name="Reski R."/>
            <person name="Grigoriev I."/>
            <person name="Quatrano R.S."/>
            <person name="Boore J.L."/>
        </authorList>
    </citation>
    <scope>NUCLEOTIDE SEQUENCE [LARGE SCALE GENOMIC DNA]</scope>
    <source>
        <strain evidence="8 9">cv. Gransden 2004</strain>
    </source>
</reference>
<feature type="domain" description="CBS" evidence="5">
    <location>
        <begin position="304"/>
        <end position="362"/>
    </location>
</feature>
<evidence type="ECO:0000313" key="8">
    <source>
        <dbReference type="EnsemblPlants" id="Pp3c7_10070V3.1"/>
    </source>
</evidence>
<dbReference type="Pfam" id="PF00571">
    <property type="entry name" value="CBS"/>
    <property type="match status" value="4"/>
</dbReference>
<feature type="transmembrane region" description="Helical" evidence="4">
    <location>
        <begin position="528"/>
        <end position="548"/>
    </location>
</feature>
<evidence type="ECO:0000259" key="6">
    <source>
        <dbReference type="PROSITE" id="PS51745"/>
    </source>
</evidence>
<keyword evidence="2" id="KW-0129">CBS domain</keyword>
<evidence type="ECO:0000256" key="2">
    <source>
        <dbReference type="PROSITE-ProRule" id="PRU00703"/>
    </source>
</evidence>
<dbReference type="SMART" id="SM00666">
    <property type="entry name" value="PB1"/>
    <property type="match status" value="1"/>
</dbReference>
<dbReference type="AlphaFoldDB" id="A0A2K1KB59"/>
<dbReference type="CDD" id="cd17781">
    <property type="entry name" value="CBS_pair_MUG70_1"/>
    <property type="match status" value="1"/>
</dbReference>
<name>A0A2K1KB59_PHYPA</name>
<evidence type="ECO:0000256" key="1">
    <source>
        <dbReference type="ARBA" id="ARBA00022737"/>
    </source>
</evidence>
<dbReference type="PANTHER" id="PTHR48108:SF26">
    <property type="entry name" value="CBS DOMAIN-CONTAINING PROTEIN DDB_G0289609"/>
    <property type="match status" value="1"/>
</dbReference>
<feature type="domain" description="CBS" evidence="5">
    <location>
        <begin position="236"/>
        <end position="296"/>
    </location>
</feature>
<reference evidence="8" key="3">
    <citation type="submission" date="2020-12" db="UniProtKB">
        <authorList>
            <consortium name="EnsemblPlants"/>
        </authorList>
    </citation>
    <scope>IDENTIFICATION</scope>
</reference>
<dbReference type="KEGG" id="ppp:112284914"/>
<dbReference type="Gramene" id="Pp3c7_10070V3.4">
    <property type="protein sequence ID" value="Pp3c7_10070V3.4"/>
    <property type="gene ID" value="Pp3c7_10070"/>
</dbReference>
<dbReference type="PROSITE" id="PS51371">
    <property type="entry name" value="CBS"/>
    <property type="match status" value="4"/>
</dbReference>
<protein>
    <recommendedName>
        <fullName evidence="10">CBS domain-containing protein</fullName>
    </recommendedName>
</protein>
<dbReference type="EnsemblPlants" id="Pp3c7_10070V3.3">
    <property type="protein sequence ID" value="Pp3c7_10070V3.3"/>
    <property type="gene ID" value="Pp3c7_10070"/>
</dbReference>
<dbReference type="SUPFAM" id="SSF54631">
    <property type="entry name" value="CBS-domain pair"/>
    <property type="match status" value="2"/>
</dbReference>
<dbReference type="CDD" id="cd06409">
    <property type="entry name" value="PB1_MUG70"/>
    <property type="match status" value="1"/>
</dbReference>
<dbReference type="PaxDb" id="3218-PP1S87_48V6.4"/>
<dbReference type="RefSeq" id="XP_024381058.1">
    <property type="nucleotide sequence ID" value="XM_024525290.2"/>
</dbReference>
<dbReference type="EnsemblPlants" id="Pp3c7_10070V3.4">
    <property type="protein sequence ID" value="Pp3c7_10070V3.4"/>
    <property type="gene ID" value="Pp3c7_10070"/>
</dbReference>
<dbReference type="FunCoup" id="A0A2K1KB59">
    <property type="interactions" value="631"/>
</dbReference>
<dbReference type="SMART" id="SM00116">
    <property type="entry name" value="CBS"/>
    <property type="match status" value="4"/>
</dbReference>
<dbReference type="Gramene" id="Pp3c7_10070V3.8">
    <property type="protein sequence ID" value="Pp3c7_10070V3.8"/>
    <property type="gene ID" value="Pp3c7_10070"/>
</dbReference>
<reference evidence="7 9" key="2">
    <citation type="journal article" date="2018" name="Plant J.">
        <title>The Physcomitrella patens chromosome-scale assembly reveals moss genome structure and evolution.</title>
        <authorList>
            <person name="Lang D."/>
            <person name="Ullrich K.K."/>
            <person name="Murat F."/>
            <person name="Fuchs J."/>
            <person name="Jenkins J."/>
            <person name="Haas F.B."/>
            <person name="Piednoel M."/>
            <person name="Gundlach H."/>
            <person name="Van Bel M."/>
            <person name="Meyberg R."/>
            <person name="Vives C."/>
            <person name="Morata J."/>
            <person name="Symeonidi A."/>
            <person name="Hiss M."/>
            <person name="Muchero W."/>
            <person name="Kamisugi Y."/>
            <person name="Saleh O."/>
            <person name="Blanc G."/>
            <person name="Decker E.L."/>
            <person name="van Gessel N."/>
            <person name="Grimwood J."/>
            <person name="Hayes R.D."/>
            <person name="Graham S.W."/>
            <person name="Gunter L.E."/>
            <person name="McDaniel S.F."/>
            <person name="Hoernstein S.N.W."/>
            <person name="Larsson A."/>
            <person name="Li F.W."/>
            <person name="Perroud P.F."/>
            <person name="Phillips J."/>
            <person name="Ranjan P."/>
            <person name="Rokshar D.S."/>
            <person name="Rothfels C.J."/>
            <person name="Schneider L."/>
            <person name="Shu S."/>
            <person name="Stevenson D.W."/>
            <person name="Thummler F."/>
            <person name="Tillich M."/>
            <person name="Villarreal Aguilar J.C."/>
            <person name="Widiez T."/>
            <person name="Wong G.K."/>
            <person name="Wymore A."/>
            <person name="Zhang Y."/>
            <person name="Zimmer A.D."/>
            <person name="Quatrano R.S."/>
            <person name="Mayer K.F.X."/>
            <person name="Goodstein D."/>
            <person name="Casacuberta J.M."/>
            <person name="Vandepoele K."/>
            <person name="Reski R."/>
            <person name="Cuming A.C."/>
            <person name="Tuskan G.A."/>
            <person name="Maumus F."/>
            <person name="Salse J."/>
            <person name="Schmutz J."/>
            <person name="Rensing S.A."/>
        </authorList>
    </citation>
    <scope>NUCLEOTIDE SEQUENCE [LARGE SCALE GENOMIC DNA]</scope>
    <source>
        <strain evidence="8 9">cv. Gransden 2004</strain>
    </source>
</reference>
<keyword evidence="4" id="KW-1133">Transmembrane helix</keyword>
<evidence type="ECO:0000313" key="9">
    <source>
        <dbReference type="Proteomes" id="UP000006727"/>
    </source>
</evidence>